<dbReference type="GO" id="GO:0005524">
    <property type="term" value="F:ATP binding"/>
    <property type="evidence" value="ECO:0007669"/>
    <property type="project" value="UniProtKB-KW"/>
</dbReference>
<evidence type="ECO:0000256" key="4">
    <source>
        <dbReference type="ARBA" id="ARBA00022475"/>
    </source>
</evidence>
<evidence type="ECO:0000259" key="11">
    <source>
        <dbReference type="PROSITE" id="PS50109"/>
    </source>
</evidence>
<evidence type="ECO:0000259" key="12">
    <source>
        <dbReference type="PROSITE" id="PS50885"/>
    </source>
</evidence>
<dbReference type="PROSITE" id="PS50885">
    <property type="entry name" value="HAMP"/>
    <property type="match status" value="1"/>
</dbReference>
<feature type="transmembrane region" description="Helical" evidence="10">
    <location>
        <begin position="20"/>
        <end position="40"/>
    </location>
</feature>
<dbReference type="PRINTS" id="PR00344">
    <property type="entry name" value="BCTRLSENSOR"/>
</dbReference>
<accession>A0AAD1FZY2</accession>
<evidence type="ECO:0000313" key="14">
    <source>
        <dbReference type="EMBL" id="RKS84574.1"/>
    </source>
</evidence>
<name>A0AAD1FZY2_SPHMI</name>
<dbReference type="SMART" id="SM00388">
    <property type="entry name" value="HisKA"/>
    <property type="match status" value="1"/>
</dbReference>
<evidence type="ECO:0000256" key="7">
    <source>
        <dbReference type="ARBA" id="ARBA00022741"/>
    </source>
</evidence>
<dbReference type="InterPro" id="IPR050980">
    <property type="entry name" value="2C_sensor_his_kinase"/>
</dbReference>
<dbReference type="InterPro" id="IPR036097">
    <property type="entry name" value="HisK_dim/P_sf"/>
</dbReference>
<dbReference type="Pfam" id="PF00512">
    <property type="entry name" value="HisKA"/>
    <property type="match status" value="1"/>
</dbReference>
<dbReference type="InterPro" id="IPR003660">
    <property type="entry name" value="HAMP_dom"/>
</dbReference>
<sequence length="523" mass="56968">MIGRAKAFVKRHWPALRLRTLIFAILLFVAALPGFGALFLRVYENTLVRQTEAELVAQAVALAATAESLWPRASTPVNSRQGVPELRTMRTAIDLRTSEVLPERPRAVRMQTPASPEAVKAAKILAPILEATERKTLASIQLIDRHGRIIAGYETGGRYAGVPEVEAALRGEQRTVFRRNGGYQPRYSFEWLSRASALRLHHAHPIVVNGQVEGVLLLSRSPRALFRGLYEDRGKILVGVAVIFFLLVLLSGVLARAIVRPVEALSRATRDVAEGRGRVPPEPELSVVEIRQLYADFRTMAESLERRSSYIRDFAASVSHEFKTPLAGIRGAIELIEDHGDAMSPKDRHTFLANMSADADRLSVLVGRLMELAKADMRVPDSASCTDLAAALGHVADSFRSTAFSIEIVCPHDLPSARIEGTAFEAIATALIENSRQAGATSMRIAAGQDADTIRVDFVDNGPGIAEGDRDRVFSPFFTSKRDQGGSGLGLSIARALALANDADLRLDPSEAGATFRLAMRLA</sequence>
<evidence type="ECO:0000313" key="16">
    <source>
        <dbReference type="Proteomes" id="UP000276029"/>
    </source>
</evidence>
<proteinExistence type="predicted"/>
<reference evidence="13 15" key="1">
    <citation type="submission" date="2018-06" db="EMBL/GenBank/DDBJ databases">
        <title>Complete Genome Sequence of the Microcystin-Degrading Bacterium Sphingosinicella microcystinivorans Strain B-9.</title>
        <authorList>
            <person name="Jin H."/>
            <person name="Nishizawa T."/>
            <person name="Guo Y."/>
            <person name="Nishizawa A."/>
            <person name="Park H."/>
            <person name="Kato H."/>
            <person name="Tsuji K."/>
            <person name="Harada K."/>
        </authorList>
    </citation>
    <scope>NUCLEOTIDE SEQUENCE [LARGE SCALE GENOMIC DNA]</scope>
    <source>
        <strain evidence="13 15">B9</strain>
    </source>
</reference>
<dbReference type="Proteomes" id="UP000275727">
    <property type="component" value="Chromosome"/>
</dbReference>
<keyword evidence="9" id="KW-0067">ATP-binding</keyword>
<comment type="subcellular location">
    <subcellularLocation>
        <location evidence="2">Cell membrane</location>
        <topology evidence="2">Multi-pass membrane protein</topology>
    </subcellularLocation>
</comment>
<dbReference type="SMART" id="SM00387">
    <property type="entry name" value="HATPase_c"/>
    <property type="match status" value="1"/>
</dbReference>
<evidence type="ECO:0000256" key="2">
    <source>
        <dbReference type="ARBA" id="ARBA00004651"/>
    </source>
</evidence>
<dbReference type="KEGG" id="smic:SmB9_06830"/>
<protein>
    <recommendedName>
        <fullName evidence="3">histidine kinase</fullName>
        <ecNumber evidence="3">2.7.13.3</ecNumber>
    </recommendedName>
</protein>
<evidence type="ECO:0000256" key="9">
    <source>
        <dbReference type="ARBA" id="ARBA00022840"/>
    </source>
</evidence>
<dbReference type="SMART" id="SM00304">
    <property type="entry name" value="HAMP"/>
    <property type="match status" value="1"/>
</dbReference>
<feature type="transmembrane region" description="Helical" evidence="10">
    <location>
        <begin position="236"/>
        <end position="259"/>
    </location>
</feature>
<evidence type="ECO:0000256" key="5">
    <source>
        <dbReference type="ARBA" id="ARBA00022553"/>
    </source>
</evidence>
<dbReference type="InterPro" id="IPR003661">
    <property type="entry name" value="HisK_dim/P_dom"/>
</dbReference>
<comment type="catalytic activity">
    <reaction evidence="1">
        <text>ATP + protein L-histidine = ADP + protein N-phospho-L-histidine.</text>
        <dbReference type="EC" id="2.7.13.3"/>
    </reaction>
</comment>
<dbReference type="GO" id="GO:0005886">
    <property type="term" value="C:plasma membrane"/>
    <property type="evidence" value="ECO:0007669"/>
    <property type="project" value="UniProtKB-SubCell"/>
</dbReference>
<feature type="domain" description="HAMP" evidence="12">
    <location>
        <begin position="256"/>
        <end position="309"/>
    </location>
</feature>
<reference evidence="14 16" key="2">
    <citation type="submission" date="2018-10" db="EMBL/GenBank/DDBJ databases">
        <title>Genomic Encyclopedia of Type Strains, Phase IV (KMG-IV): sequencing the most valuable type-strain genomes for metagenomic binning, comparative biology and taxonomic classification.</title>
        <authorList>
            <person name="Goeker M."/>
        </authorList>
    </citation>
    <scope>NUCLEOTIDE SEQUENCE [LARGE SCALE GENOMIC DNA]</scope>
    <source>
        <strain evidence="14 16">DSM 19791</strain>
    </source>
</reference>
<dbReference type="PANTHER" id="PTHR44936:SF10">
    <property type="entry name" value="SENSOR PROTEIN RSTB"/>
    <property type="match status" value="1"/>
</dbReference>
<keyword evidence="6" id="KW-0808">Transferase</keyword>
<evidence type="ECO:0000313" key="13">
    <source>
        <dbReference type="EMBL" id="BBE33025.1"/>
    </source>
</evidence>
<keyword evidence="10" id="KW-0472">Membrane</keyword>
<dbReference type="PROSITE" id="PS50109">
    <property type="entry name" value="HIS_KIN"/>
    <property type="match status" value="1"/>
</dbReference>
<dbReference type="Gene3D" id="6.10.340.10">
    <property type="match status" value="1"/>
</dbReference>
<feature type="domain" description="Histidine kinase" evidence="11">
    <location>
        <begin position="317"/>
        <end position="523"/>
    </location>
</feature>
<keyword evidence="4" id="KW-1003">Cell membrane</keyword>
<dbReference type="Pfam" id="PF00672">
    <property type="entry name" value="HAMP"/>
    <property type="match status" value="1"/>
</dbReference>
<dbReference type="EMBL" id="RBWX01000013">
    <property type="protein sequence ID" value="RKS84574.1"/>
    <property type="molecule type" value="Genomic_DNA"/>
</dbReference>
<organism evidence="13 15">
    <name type="scientific">Sphingosinicella microcystinivorans</name>
    <dbReference type="NCBI Taxonomy" id="335406"/>
    <lineage>
        <taxon>Bacteria</taxon>
        <taxon>Pseudomonadati</taxon>
        <taxon>Pseudomonadota</taxon>
        <taxon>Alphaproteobacteria</taxon>
        <taxon>Sphingomonadales</taxon>
        <taxon>Sphingosinicellaceae</taxon>
        <taxon>Sphingosinicella</taxon>
    </lineage>
</organism>
<evidence type="ECO:0000256" key="1">
    <source>
        <dbReference type="ARBA" id="ARBA00000085"/>
    </source>
</evidence>
<dbReference type="InterPro" id="IPR003594">
    <property type="entry name" value="HATPase_dom"/>
</dbReference>
<keyword evidence="5" id="KW-0597">Phosphoprotein</keyword>
<dbReference type="RefSeq" id="WP_121053685.1">
    <property type="nucleotide sequence ID" value="NZ_AP018711.1"/>
</dbReference>
<keyword evidence="16" id="KW-1185">Reference proteome</keyword>
<dbReference type="Gene3D" id="3.30.565.10">
    <property type="entry name" value="Histidine kinase-like ATPase, C-terminal domain"/>
    <property type="match status" value="1"/>
</dbReference>
<dbReference type="AlphaFoldDB" id="A0AAD1FZY2"/>
<evidence type="ECO:0000256" key="8">
    <source>
        <dbReference type="ARBA" id="ARBA00022777"/>
    </source>
</evidence>
<dbReference type="EC" id="2.7.13.3" evidence="3"/>
<keyword evidence="10" id="KW-0812">Transmembrane</keyword>
<dbReference type="EMBL" id="AP018711">
    <property type="protein sequence ID" value="BBE33025.1"/>
    <property type="molecule type" value="Genomic_DNA"/>
</dbReference>
<keyword evidence="8 13" id="KW-0418">Kinase</keyword>
<gene>
    <name evidence="14" type="ORF">DFR51_3667</name>
    <name evidence="13" type="ORF">SmB9_06830</name>
</gene>
<evidence type="ECO:0000256" key="3">
    <source>
        <dbReference type="ARBA" id="ARBA00012438"/>
    </source>
</evidence>
<dbReference type="GO" id="GO:0000155">
    <property type="term" value="F:phosphorelay sensor kinase activity"/>
    <property type="evidence" value="ECO:0007669"/>
    <property type="project" value="InterPro"/>
</dbReference>
<keyword evidence="7" id="KW-0547">Nucleotide-binding</keyword>
<dbReference type="Gene3D" id="1.10.287.130">
    <property type="match status" value="1"/>
</dbReference>
<dbReference type="Pfam" id="PF02518">
    <property type="entry name" value="HATPase_c"/>
    <property type="match status" value="1"/>
</dbReference>
<dbReference type="SUPFAM" id="SSF55874">
    <property type="entry name" value="ATPase domain of HSP90 chaperone/DNA topoisomerase II/histidine kinase"/>
    <property type="match status" value="1"/>
</dbReference>
<keyword evidence="10" id="KW-1133">Transmembrane helix</keyword>
<evidence type="ECO:0000256" key="6">
    <source>
        <dbReference type="ARBA" id="ARBA00022679"/>
    </source>
</evidence>
<dbReference type="PANTHER" id="PTHR44936">
    <property type="entry name" value="SENSOR PROTEIN CREC"/>
    <property type="match status" value="1"/>
</dbReference>
<dbReference type="CDD" id="cd06225">
    <property type="entry name" value="HAMP"/>
    <property type="match status" value="1"/>
</dbReference>
<dbReference type="SUPFAM" id="SSF47384">
    <property type="entry name" value="Homodimeric domain of signal transducing histidine kinase"/>
    <property type="match status" value="1"/>
</dbReference>
<dbReference type="InterPro" id="IPR005467">
    <property type="entry name" value="His_kinase_dom"/>
</dbReference>
<dbReference type="InterPro" id="IPR004358">
    <property type="entry name" value="Sig_transdc_His_kin-like_C"/>
</dbReference>
<evidence type="ECO:0000313" key="15">
    <source>
        <dbReference type="Proteomes" id="UP000275727"/>
    </source>
</evidence>
<dbReference type="CDD" id="cd00082">
    <property type="entry name" value="HisKA"/>
    <property type="match status" value="1"/>
</dbReference>
<dbReference type="Proteomes" id="UP000276029">
    <property type="component" value="Unassembled WGS sequence"/>
</dbReference>
<evidence type="ECO:0000256" key="10">
    <source>
        <dbReference type="SAM" id="Phobius"/>
    </source>
</evidence>
<dbReference type="InterPro" id="IPR036890">
    <property type="entry name" value="HATPase_C_sf"/>
</dbReference>